<evidence type="ECO:0000313" key="4">
    <source>
        <dbReference type="Proteomes" id="UP000442707"/>
    </source>
</evidence>
<dbReference type="Pfam" id="PF13581">
    <property type="entry name" value="HATPase_c_2"/>
    <property type="match status" value="1"/>
</dbReference>
<dbReference type="CDD" id="cd16936">
    <property type="entry name" value="HATPase_RsbW-like"/>
    <property type="match status" value="1"/>
</dbReference>
<comment type="caution">
    <text evidence="3">The sequence shown here is derived from an EMBL/GenBank/DDBJ whole genome shotgun (WGS) entry which is preliminary data.</text>
</comment>
<dbReference type="Proteomes" id="UP000442707">
    <property type="component" value="Unassembled WGS sequence"/>
</dbReference>
<dbReference type="EMBL" id="VZRB01000044">
    <property type="protein sequence ID" value="KAB1140228.1"/>
    <property type="molecule type" value="Genomic_DNA"/>
</dbReference>
<keyword evidence="3" id="KW-0067">ATP-binding</keyword>
<evidence type="ECO:0000313" key="3">
    <source>
        <dbReference type="EMBL" id="KAB1140228.1"/>
    </source>
</evidence>
<dbReference type="InterPro" id="IPR050267">
    <property type="entry name" value="Anti-sigma-factor_SerPK"/>
</dbReference>
<keyword evidence="4" id="KW-1185">Reference proteome</keyword>
<dbReference type="SUPFAM" id="SSF55874">
    <property type="entry name" value="ATPase domain of HSP90 chaperone/DNA topoisomerase II/histidine kinase"/>
    <property type="match status" value="1"/>
</dbReference>
<name>A0A6H9UR97_9ACTN</name>
<dbReference type="AlphaFoldDB" id="A0A6H9UR97"/>
<dbReference type="PANTHER" id="PTHR35526:SF3">
    <property type="entry name" value="ANTI-SIGMA-F FACTOR RSBW"/>
    <property type="match status" value="1"/>
</dbReference>
<keyword evidence="3" id="KW-0547">Nucleotide-binding</keyword>
<keyword evidence="1" id="KW-0808">Transferase</keyword>
<accession>A0A6H9UR97</accession>
<evidence type="ECO:0000259" key="2">
    <source>
        <dbReference type="Pfam" id="PF13581"/>
    </source>
</evidence>
<gene>
    <name evidence="3" type="ORF">F7R91_36890</name>
</gene>
<protein>
    <submittedName>
        <fullName evidence="3">ATP-binding protein</fullName>
    </submittedName>
</protein>
<dbReference type="Gene3D" id="3.30.565.10">
    <property type="entry name" value="Histidine kinase-like ATPase, C-terminal domain"/>
    <property type="match status" value="1"/>
</dbReference>
<keyword evidence="1" id="KW-0418">Kinase</keyword>
<dbReference type="GO" id="GO:0005524">
    <property type="term" value="F:ATP binding"/>
    <property type="evidence" value="ECO:0007669"/>
    <property type="project" value="UniProtKB-KW"/>
</dbReference>
<proteinExistence type="predicted"/>
<dbReference type="InterPro" id="IPR036890">
    <property type="entry name" value="HATPase_C_sf"/>
</dbReference>
<keyword evidence="1" id="KW-0723">Serine/threonine-protein kinase</keyword>
<organism evidence="3 4">
    <name type="scientific">Streptomyces luteolifulvus</name>
    <dbReference type="NCBI Taxonomy" id="2615112"/>
    <lineage>
        <taxon>Bacteria</taxon>
        <taxon>Bacillati</taxon>
        <taxon>Actinomycetota</taxon>
        <taxon>Actinomycetes</taxon>
        <taxon>Kitasatosporales</taxon>
        <taxon>Streptomycetaceae</taxon>
        <taxon>Streptomyces</taxon>
    </lineage>
</organism>
<feature type="domain" description="Histidine kinase/HSP90-like ATPase" evidence="2">
    <location>
        <begin position="33"/>
        <end position="134"/>
    </location>
</feature>
<dbReference type="PANTHER" id="PTHR35526">
    <property type="entry name" value="ANTI-SIGMA-F FACTOR RSBW-RELATED"/>
    <property type="match status" value="1"/>
</dbReference>
<dbReference type="GO" id="GO:0004674">
    <property type="term" value="F:protein serine/threonine kinase activity"/>
    <property type="evidence" value="ECO:0007669"/>
    <property type="project" value="UniProtKB-KW"/>
</dbReference>
<dbReference type="InterPro" id="IPR003594">
    <property type="entry name" value="HATPase_dom"/>
</dbReference>
<dbReference type="RefSeq" id="WP_150957505.1">
    <property type="nucleotide sequence ID" value="NZ_VZRB01000044.1"/>
</dbReference>
<evidence type="ECO:0000256" key="1">
    <source>
        <dbReference type="ARBA" id="ARBA00022527"/>
    </source>
</evidence>
<sequence length="145" mass="15245">MTSTTTAVAPAASATKRVAAPGFDVSFVPADFRVGHMRRITRAYLRCHGMADLIDSALLAVSELVTNAIRHGGSRPVGLRVAPFADALRIEVTDGSSTRARARAAAADDESGRGLLLVSAVSKEWGVSDDGRTTWCSLATTERSS</sequence>
<reference evidence="3 4" key="1">
    <citation type="submission" date="2019-09" db="EMBL/GenBank/DDBJ databases">
        <title>Screening of Novel Bioactive Compounds from Soil-Associated.</title>
        <authorList>
            <person name="Zhao S."/>
        </authorList>
    </citation>
    <scope>NUCLEOTIDE SEQUENCE [LARGE SCALE GENOMIC DNA]</scope>
    <source>
        <strain evidence="3 4">HIT-DPA4</strain>
    </source>
</reference>